<dbReference type="Proteomes" id="UP000288216">
    <property type="component" value="Unassembled WGS sequence"/>
</dbReference>
<sequence length="138" mass="15670">ELLEDIEKFQVQTRAALKELPPNSREFRELIEQGRQLAVELPEIAKLRQEAQQAEWLDQVRETLAASGRVTLDVMRPLIESGSKLAPNPAVEKAMAELQELVTISERWEEKAQICLEARYVAGFRDREGGEGTCLNRP</sequence>
<keyword evidence="3" id="KW-1185">Reference proteome</keyword>
<name>A0A401QL85_SCYTO</name>
<dbReference type="OrthoDB" id="1678912at2759"/>
<reference evidence="2 3" key="1">
    <citation type="journal article" date="2018" name="Nat. Ecol. Evol.">
        <title>Shark genomes provide insights into elasmobranch evolution and the origin of vertebrates.</title>
        <authorList>
            <person name="Hara Y"/>
            <person name="Yamaguchi K"/>
            <person name="Onimaru K"/>
            <person name="Kadota M"/>
            <person name="Koyanagi M"/>
            <person name="Keeley SD"/>
            <person name="Tatsumi K"/>
            <person name="Tanaka K"/>
            <person name="Motone F"/>
            <person name="Kageyama Y"/>
            <person name="Nozu R"/>
            <person name="Adachi N"/>
            <person name="Nishimura O"/>
            <person name="Nakagawa R"/>
            <person name="Tanegashima C"/>
            <person name="Kiyatake I"/>
            <person name="Matsumoto R"/>
            <person name="Murakumo K"/>
            <person name="Nishida K"/>
            <person name="Terakita A"/>
            <person name="Kuratani S"/>
            <person name="Sato K"/>
            <person name="Hyodo S Kuraku.S."/>
        </authorList>
    </citation>
    <scope>NUCLEOTIDE SEQUENCE [LARGE SCALE GENOMIC DNA]</scope>
</reference>
<dbReference type="EMBL" id="BFAA01253964">
    <property type="protein sequence ID" value="GCB86181.1"/>
    <property type="molecule type" value="Genomic_DNA"/>
</dbReference>
<proteinExistence type="predicted"/>
<dbReference type="OMA" id="CCPHRPL"/>
<dbReference type="Pfam" id="PF08429">
    <property type="entry name" value="PLU-1"/>
    <property type="match status" value="1"/>
</dbReference>
<evidence type="ECO:0000259" key="1">
    <source>
        <dbReference type="Pfam" id="PF08429"/>
    </source>
</evidence>
<protein>
    <recommendedName>
        <fullName evidence="1">Lysine-specific demethylase-like domain-containing protein</fullName>
    </recommendedName>
</protein>
<comment type="caution">
    <text evidence="2">The sequence shown here is derived from an EMBL/GenBank/DDBJ whole genome shotgun (WGS) entry which is preliminary data.</text>
</comment>
<feature type="non-terminal residue" evidence="2">
    <location>
        <position position="1"/>
    </location>
</feature>
<gene>
    <name evidence="2" type="ORF">scyTo_0026874</name>
</gene>
<evidence type="ECO:0000313" key="2">
    <source>
        <dbReference type="EMBL" id="GCB86181.1"/>
    </source>
</evidence>
<dbReference type="STRING" id="75743.A0A401QL85"/>
<evidence type="ECO:0000313" key="3">
    <source>
        <dbReference type="Proteomes" id="UP000288216"/>
    </source>
</evidence>
<accession>A0A401QL85</accession>
<dbReference type="InterPro" id="IPR013637">
    <property type="entry name" value="Lys_sp_deMease-like_dom"/>
</dbReference>
<dbReference type="AlphaFoldDB" id="A0A401QL85"/>
<organism evidence="2 3">
    <name type="scientific">Scyliorhinus torazame</name>
    <name type="common">Cloudy catshark</name>
    <name type="synonym">Catulus torazame</name>
    <dbReference type="NCBI Taxonomy" id="75743"/>
    <lineage>
        <taxon>Eukaryota</taxon>
        <taxon>Metazoa</taxon>
        <taxon>Chordata</taxon>
        <taxon>Craniata</taxon>
        <taxon>Vertebrata</taxon>
        <taxon>Chondrichthyes</taxon>
        <taxon>Elasmobranchii</taxon>
        <taxon>Galeomorphii</taxon>
        <taxon>Galeoidea</taxon>
        <taxon>Carcharhiniformes</taxon>
        <taxon>Scyliorhinidae</taxon>
        <taxon>Scyliorhinus</taxon>
    </lineage>
</organism>
<feature type="domain" description="Lysine-specific demethylase-like" evidence="1">
    <location>
        <begin position="1"/>
        <end position="118"/>
    </location>
</feature>